<gene>
    <name evidence="1" type="ORF">Vadar_010440</name>
</gene>
<comment type="caution">
    <text evidence="1">The sequence shown here is derived from an EMBL/GenBank/DDBJ whole genome shotgun (WGS) entry which is preliminary data.</text>
</comment>
<organism evidence="1 2">
    <name type="scientific">Vaccinium darrowii</name>
    <dbReference type="NCBI Taxonomy" id="229202"/>
    <lineage>
        <taxon>Eukaryota</taxon>
        <taxon>Viridiplantae</taxon>
        <taxon>Streptophyta</taxon>
        <taxon>Embryophyta</taxon>
        <taxon>Tracheophyta</taxon>
        <taxon>Spermatophyta</taxon>
        <taxon>Magnoliopsida</taxon>
        <taxon>eudicotyledons</taxon>
        <taxon>Gunneridae</taxon>
        <taxon>Pentapetalae</taxon>
        <taxon>asterids</taxon>
        <taxon>Ericales</taxon>
        <taxon>Ericaceae</taxon>
        <taxon>Vaccinioideae</taxon>
        <taxon>Vaccinieae</taxon>
        <taxon>Vaccinium</taxon>
    </lineage>
</organism>
<reference evidence="1 2" key="1">
    <citation type="journal article" date="2021" name="Hortic Res">
        <title>High-quality reference genome and annotation aids understanding of berry development for evergreen blueberry (Vaccinium darrowii).</title>
        <authorList>
            <person name="Yu J."/>
            <person name="Hulse-Kemp A.M."/>
            <person name="Babiker E."/>
            <person name="Staton M."/>
        </authorList>
    </citation>
    <scope>NUCLEOTIDE SEQUENCE [LARGE SCALE GENOMIC DNA]</scope>
    <source>
        <strain evidence="2">cv. NJ 8807/NJ 8810</strain>
        <tissue evidence="1">Young leaf</tissue>
    </source>
</reference>
<evidence type="ECO:0000313" key="2">
    <source>
        <dbReference type="Proteomes" id="UP000828048"/>
    </source>
</evidence>
<protein>
    <submittedName>
        <fullName evidence="1">Uncharacterized protein</fullName>
    </submittedName>
</protein>
<accession>A0ACB7X9D8</accession>
<keyword evidence="2" id="KW-1185">Reference proteome</keyword>
<evidence type="ECO:0000313" key="1">
    <source>
        <dbReference type="EMBL" id="KAH7837166.1"/>
    </source>
</evidence>
<name>A0ACB7X9D8_9ERIC</name>
<dbReference type="Proteomes" id="UP000828048">
    <property type="component" value="Chromosome 6"/>
</dbReference>
<sequence>MLKPPLHSKHNTRERRLFCFHMEEKSLRSPPPSLAKTILVSSGSASVHRFATSLRVCWPDLGFYSFPFVFLGGAAKLWSKLCFFVTELLLPEIRTHSSIGRSLTKLSHHSGLNKRFSTNAFVFHTILYGCSSANILFQGRMGSCHLHSEPCKSAHIPAAKAAKNAAVILSYDPNLKLPL</sequence>
<dbReference type="EMBL" id="CM037156">
    <property type="protein sequence ID" value="KAH7837166.1"/>
    <property type="molecule type" value="Genomic_DNA"/>
</dbReference>
<proteinExistence type="predicted"/>